<dbReference type="AlphaFoldDB" id="A0A852WS44"/>
<dbReference type="Gene3D" id="3.40.720.10">
    <property type="entry name" value="Alkaline Phosphatase, subunit A"/>
    <property type="match status" value="1"/>
</dbReference>
<gene>
    <name evidence="4" type="ORF">BJY17_001135</name>
</gene>
<comment type="similarity">
    <text evidence="1">Belongs to the sulfatase family.</text>
</comment>
<dbReference type="PANTHER" id="PTHR42693">
    <property type="entry name" value="ARYLSULFATASE FAMILY MEMBER"/>
    <property type="match status" value="1"/>
</dbReference>
<proteinExistence type="inferred from homology"/>
<dbReference type="CDD" id="cd16148">
    <property type="entry name" value="sulfatase_like"/>
    <property type="match status" value="1"/>
</dbReference>
<evidence type="ECO:0000256" key="1">
    <source>
        <dbReference type="ARBA" id="ARBA00008779"/>
    </source>
</evidence>
<dbReference type="EMBL" id="JACCFI010000001">
    <property type="protein sequence ID" value="NYG20388.1"/>
    <property type="molecule type" value="Genomic_DNA"/>
</dbReference>
<dbReference type="InterPro" id="IPR000917">
    <property type="entry name" value="Sulfatase_N"/>
</dbReference>
<dbReference type="InterPro" id="IPR050738">
    <property type="entry name" value="Sulfatase"/>
</dbReference>
<name>A0A852WS44_9MICO</name>
<dbReference type="Pfam" id="PF00884">
    <property type="entry name" value="Sulfatase"/>
    <property type="match status" value="1"/>
</dbReference>
<sequence length="598" mass="67133">MKLVVVMFDTLNRQFLPPYGARDVHAPQFDRLAEHAVTFDRSYGGSMPCMPTRREMHTGRLNFLHRGWGPLEPFDDSVPEMLGEHGVTTHLVTDHQHYWLDGGATYHPRFRTFEFFRGQEGDEWKGQVADPDLSGIRPFASNHALRRQDQVNRQHLRDEADHPQRRTFDAGLEFIETNANDDDWFLQIETFDPHEPFFSGERFHRLYDSAYDGPEYDWPDYAPRSESDEELAHLRARYSALLSMCDESLGRVLDAFDRHGLWDDTMLVVCTDHGLLLGEHDWLGKNVPPYYEETIHTPLFIWDPRSGARGERRDALVQMIDLGPTMLEFFGVEPRADMQGTPLVEAIANDAEHRDGALFGIFGGHVNVTDGRYAYLRAPVHAGNAPLAEYTLMPTFMRGRMPVEVLRDAELVDPLPFTKGMPVLRVPGYAYADPHAFGTMLFDLAADPGQEHPLRDADLELRMATLMTRLMREADAPPEQFARLGLPIAGEVGLEHLLVEAHWPQLMSARSGPIEAGDFAGTRYSVNTPIAELLACVPAREVVREVLGPIVDGPLPPEALELSLVQVANLAFGLVSRPALDEIARGLSALDGAESASV</sequence>
<evidence type="ECO:0000256" key="2">
    <source>
        <dbReference type="ARBA" id="ARBA00022801"/>
    </source>
</evidence>
<evidence type="ECO:0000259" key="3">
    <source>
        <dbReference type="Pfam" id="PF00884"/>
    </source>
</evidence>
<evidence type="ECO:0000313" key="5">
    <source>
        <dbReference type="Proteomes" id="UP000549066"/>
    </source>
</evidence>
<accession>A0A852WS44</accession>
<feature type="domain" description="Sulfatase N-terminal" evidence="3">
    <location>
        <begin position="3"/>
        <end position="332"/>
    </location>
</feature>
<protein>
    <submittedName>
        <fullName evidence="4">Arylsulfatase A-like enzyme</fullName>
    </submittedName>
</protein>
<organism evidence="4 5">
    <name type="scientific">Agromyces hippuratus</name>
    <dbReference type="NCBI Taxonomy" id="286438"/>
    <lineage>
        <taxon>Bacteria</taxon>
        <taxon>Bacillati</taxon>
        <taxon>Actinomycetota</taxon>
        <taxon>Actinomycetes</taxon>
        <taxon>Micrococcales</taxon>
        <taxon>Microbacteriaceae</taxon>
        <taxon>Agromyces</taxon>
    </lineage>
</organism>
<dbReference type="Proteomes" id="UP000549066">
    <property type="component" value="Unassembled WGS sequence"/>
</dbReference>
<dbReference type="RefSeq" id="WP_179550509.1">
    <property type="nucleotide sequence ID" value="NZ_JACCFI010000001.1"/>
</dbReference>
<keyword evidence="5" id="KW-1185">Reference proteome</keyword>
<keyword evidence="2" id="KW-0378">Hydrolase</keyword>
<dbReference type="InterPro" id="IPR017850">
    <property type="entry name" value="Alkaline_phosphatase_core_sf"/>
</dbReference>
<comment type="caution">
    <text evidence="4">The sequence shown here is derived from an EMBL/GenBank/DDBJ whole genome shotgun (WGS) entry which is preliminary data.</text>
</comment>
<evidence type="ECO:0000313" key="4">
    <source>
        <dbReference type="EMBL" id="NYG20388.1"/>
    </source>
</evidence>
<dbReference type="GO" id="GO:0004065">
    <property type="term" value="F:arylsulfatase activity"/>
    <property type="evidence" value="ECO:0007669"/>
    <property type="project" value="TreeGrafter"/>
</dbReference>
<dbReference type="SUPFAM" id="SSF53649">
    <property type="entry name" value="Alkaline phosphatase-like"/>
    <property type="match status" value="1"/>
</dbReference>
<reference evidence="4 5" key="1">
    <citation type="submission" date="2020-07" db="EMBL/GenBank/DDBJ databases">
        <title>Sequencing the genomes of 1000 actinobacteria strains.</title>
        <authorList>
            <person name="Klenk H.-P."/>
        </authorList>
    </citation>
    <scope>NUCLEOTIDE SEQUENCE [LARGE SCALE GENOMIC DNA]</scope>
    <source>
        <strain evidence="4 5">DSM 8598</strain>
    </source>
</reference>
<dbReference type="PANTHER" id="PTHR42693:SF53">
    <property type="entry name" value="ENDO-4-O-SULFATASE"/>
    <property type="match status" value="1"/>
</dbReference>